<sequence length="51" mass="6172">MKKREAHKEFQLLERIFFTEVKPVYQTERSGAQGDRKRNYKYDGSSDFEVQ</sequence>
<comment type="caution">
    <text evidence="2">The sequence shown here is derived from an EMBL/GenBank/DDBJ whole genome shotgun (WGS) entry which is preliminary data.</text>
</comment>
<evidence type="ECO:0000313" key="2">
    <source>
        <dbReference type="EMBL" id="NGP88357.1"/>
    </source>
</evidence>
<feature type="region of interest" description="Disordered" evidence="1">
    <location>
        <begin position="27"/>
        <end position="51"/>
    </location>
</feature>
<keyword evidence="3" id="KW-1185">Reference proteome</keyword>
<protein>
    <submittedName>
        <fullName evidence="2">Uncharacterized protein</fullName>
    </submittedName>
</protein>
<dbReference type="EMBL" id="JAALLS010000009">
    <property type="protein sequence ID" value="NGP88357.1"/>
    <property type="molecule type" value="Genomic_DNA"/>
</dbReference>
<dbReference type="Proteomes" id="UP000479132">
    <property type="component" value="Unassembled WGS sequence"/>
</dbReference>
<proteinExistence type="predicted"/>
<gene>
    <name evidence="2" type="ORF">G3569_08310</name>
</gene>
<dbReference type="RefSeq" id="WP_165268005.1">
    <property type="nucleotide sequence ID" value="NZ_JAALLS010000009.1"/>
</dbReference>
<evidence type="ECO:0000256" key="1">
    <source>
        <dbReference type="SAM" id="MobiDB-lite"/>
    </source>
</evidence>
<dbReference type="AlphaFoldDB" id="A0A6M1T2U3"/>
<accession>A0A6M1T2U3</accession>
<evidence type="ECO:0000313" key="3">
    <source>
        <dbReference type="Proteomes" id="UP000479132"/>
    </source>
</evidence>
<reference evidence="2 3" key="1">
    <citation type="submission" date="2020-02" db="EMBL/GenBank/DDBJ databases">
        <title>Aliifodinibius halophilus 2W32, complete genome.</title>
        <authorList>
            <person name="Li Y."/>
            <person name="Wu S."/>
        </authorList>
    </citation>
    <scope>NUCLEOTIDE SEQUENCE [LARGE SCALE GENOMIC DNA]</scope>
    <source>
        <strain evidence="2 3">2W32</strain>
    </source>
</reference>
<name>A0A6M1T2U3_9BACT</name>
<organism evidence="2 3">
    <name type="scientific">Fodinibius halophilus</name>
    <dbReference type="NCBI Taxonomy" id="1736908"/>
    <lineage>
        <taxon>Bacteria</taxon>
        <taxon>Pseudomonadati</taxon>
        <taxon>Balneolota</taxon>
        <taxon>Balneolia</taxon>
        <taxon>Balneolales</taxon>
        <taxon>Balneolaceae</taxon>
        <taxon>Fodinibius</taxon>
    </lineage>
</organism>